<dbReference type="GO" id="GO:0015188">
    <property type="term" value="F:L-isoleucine transmembrane transporter activity"/>
    <property type="evidence" value="ECO:0007669"/>
    <property type="project" value="TreeGrafter"/>
</dbReference>
<evidence type="ECO:0000313" key="6">
    <source>
        <dbReference type="Proteomes" id="UP000267535"/>
    </source>
</evidence>
<dbReference type="PANTHER" id="PTHR45772:SF7">
    <property type="entry name" value="AMINO ACID ABC TRANSPORTER ATP-BINDING PROTEIN"/>
    <property type="match status" value="1"/>
</dbReference>
<evidence type="ECO:0000313" key="5">
    <source>
        <dbReference type="EMBL" id="RRC98036.1"/>
    </source>
</evidence>
<dbReference type="SMART" id="SM00382">
    <property type="entry name" value="AAA"/>
    <property type="match status" value="1"/>
</dbReference>
<dbReference type="InterPro" id="IPR003593">
    <property type="entry name" value="AAA+_ATPase"/>
</dbReference>
<evidence type="ECO:0000259" key="4">
    <source>
        <dbReference type="PROSITE" id="PS50893"/>
    </source>
</evidence>
<dbReference type="AlphaFoldDB" id="A0A3P1SLM1"/>
<protein>
    <submittedName>
        <fullName evidence="5">ABC transporter ATP-binding protein</fullName>
    </submittedName>
</protein>
<keyword evidence="1" id="KW-0813">Transport</keyword>
<dbReference type="Proteomes" id="UP000267535">
    <property type="component" value="Unassembled WGS sequence"/>
</dbReference>
<dbReference type="InterPro" id="IPR003439">
    <property type="entry name" value="ABC_transporter-like_ATP-bd"/>
</dbReference>
<dbReference type="GO" id="GO:0015808">
    <property type="term" value="P:L-alanine transport"/>
    <property type="evidence" value="ECO:0007669"/>
    <property type="project" value="TreeGrafter"/>
</dbReference>
<proteinExistence type="predicted"/>
<dbReference type="InterPro" id="IPR027417">
    <property type="entry name" value="P-loop_NTPase"/>
</dbReference>
<dbReference type="RefSeq" id="WP_124927131.1">
    <property type="nucleotide sequence ID" value="NZ_BMOH01000003.1"/>
</dbReference>
<reference evidence="5 6" key="1">
    <citation type="submission" date="2018-11" db="EMBL/GenBank/DDBJ databases">
        <title>The draft genome sequence of Amphritea balenae JAMM 1525T.</title>
        <authorList>
            <person name="Fang Z."/>
            <person name="Zhang Y."/>
            <person name="Han X."/>
        </authorList>
    </citation>
    <scope>NUCLEOTIDE SEQUENCE [LARGE SCALE GENOMIC DNA]</scope>
    <source>
        <strain evidence="5 6">JAMM 1525</strain>
    </source>
</reference>
<evidence type="ECO:0000256" key="1">
    <source>
        <dbReference type="ARBA" id="ARBA00022448"/>
    </source>
</evidence>
<gene>
    <name evidence="5" type="ORF">EHS89_15800</name>
</gene>
<name>A0A3P1SLM1_9GAMM</name>
<dbReference type="SUPFAM" id="SSF52540">
    <property type="entry name" value="P-loop containing nucleoside triphosphate hydrolases"/>
    <property type="match status" value="1"/>
</dbReference>
<dbReference type="PROSITE" id="PS50893">
    <property type="entry name" value="ABC_TRANSPORTER_2"/>
    <property type="match status" value="1"/>
</dbReference>
<dbReference type="Pfam" id="PF12399">
    <property type="entry name" value="BCA_ABC_TP_C"/>
    <property type="match status" value="1"/>
</dbReference>
<dbReference type="GO" id="GO:0042941">
    <property type="term" value="P:D-alanine transmembrane transport"/>
    <property type="evidence" value="ECO:0007669"/>
    <property type="project" value="TreeGrafter"/>
</dbReference>
<comment type="caution">
    <text evidence="5">The sequence shown here is derived from an EMBL/GenBank/DDBJ whole genome shotgun (WGS) entry which is preliminary data.</text>
</comment>
<dbReference type="GO" id="GO:0016887">
    <property type="term" value="F:ATP hydrolysis activity"/>
    <property type="evidence" value="ECO:0007669"/>
    <property type="project" value="InterPro"/>
</dbReference>
<keyword evidence="3 5" id="KW-0067">ATP-binding</keyword>
<dbReference type="InterPro" id="IPR051120">
    <property type="entry name" value="ABC_AA/LPS_Transport"/>
</dbReference>
<dbReference type="GO" id="GO:1903806">
    <property type="term" value="P:L-isoleucine import across plasma membrane"/>
    <property type="evidence" value="ECO:0007669"/>
    <property type="project" value="TreeGrafter"/>
</dbReference>
<dbReference type="PANTHER" id="PTHR45772">
    <property type="entry name" value="CONSERVED COMPONENT OF ABC TRANSPORTER FOR NATURAL AMINO ACIDS-RELATED"/>
    <property type="match status" value="1"/>
</dbReference>
<evidence type="ECO:0000256" key="3">
    <source>
        <dbReference type="ARBA" id="ARBA00022840"/>
    </source>
</evidence>
<keyword evidence="6" id="KW-1185">Reference proteome</keyword>
<dbReference type="GO" id="GO:1903805">
    <property type="term" value="P:L-valine import across plasma membrane"/>
    <property type="evidence" value="ECO:0007669"/>
    <property type="project" value="TreeGrafter"/>
</dbReference>
<dbReference type="Pfam" id="PF00005">
    <property type="entry name" value="ABC_tran"/>
    <property type="match status" value="1"/>
</dbReference>
<organism evidence="5 6">
    <name type="scientific">Amphritea balenae</name>
    <dbReference type="NCBI Taxonomy" id="452629"/>
    <lineage>
        <taxon>Bacteria</taxon>
        <taxon>Pseudomonadati</taxon>
        <taxon>Pseudomonadota</taxon>
        <taxon>Gammaproteobacteria</taxon>
        <taxon>Oceanospirillales</taxon>
        <taxon>Oceanospirillaceae</taxon>
        <taxon>Amphritea</taxon>
    </lineage>
</organism>
<evidence type="ECO:0000256" key="2">
    <source>
        <dbReference type="ARBA" id="ARBA00022741"/>
    </source>
</evidence>
<keyword evidence="2" id="KW-0547">Nucleotide-binding</keyword>
<sequence>MTILQAVNLDKHFGGVAAVTDLSFSVTEGEIYSVIGPNGAGKTTLFNMLCGYYVPSGGSITFAGKDLAGMETHQIAAQGISRTFQNLQVFYNMTVLENVMVGCHMRTRTGLIKAALRLPSVIREERQVREWSLEALTLCGLEHLADREAGSLPYGELKRLEIARALASDPKFLAMDEPAAGLNDTETVEMRQLIQRLKERGITILLVEHNMGLVMQISDRVLVLGFGCLLAEGTPQEVQNNPAVIKAYLGEDV</sequence>
<dbReference type="GO" id="GO:0005524">
    <property type="term" value="F:ATP binding"/>
    <property type="evidence" value="ECO:0007669"/>
    <property type="project" value="UniProtKB-KW"/>
</dbReference>
<dbReference type="InterPro" id="IPR032823">
    <property type="entry name" value="BCA_ABC_TP_C"/>
</dbReference>
<feature type="domain" description="ABC transporter" evidence="4">
    <location>
        <begin position="4"/>
        <end position="251"/>
    </location>
</feature>
<dbReference type="CDD" id="cd03219">
    <property type="entry name" value="ABC_Mj1267_LivG_branched"/>
    <property type="match status" value="1"/>
</dbReference>
<dbReference type="GO" id="GO:0005304">
    <property type="term" value="F:L-valine transmembrane transporter activity"/>
    <property type="evidence" value="ECO:0007669"/>
    <property type="project" value="TreeGrafter"/>
</dbReference>
<dbReference type="Gene3D" id="3.40.50.300">
    <property type="entry name" value="P-loop containing nucleotide triphosphate hydrolases"/>
    <property type="match status" value="1"/>
</dbReference>
<accession>A0A3P1SLM1</accession>
<dbReference type="OrthoDB" id="9805514at2"/>
<dbReference type="FunFam" id="3.40.50.300:FF:000421">
    <property type="entry name" value="Branched-chain amino acid ABC transporter ATP-binding protein"/>
    <property type="match status" value="1"/>
</dbReference>
<dbReference type="GO" id="GO:0015192">
    <property type="term" value="F:L-phenylalanine transmembrane transporter activity"/>
    <property type="evidence" value="ECO:0007669"/>
    <property type="project" value="TreeGrafter"/>
</dbReference>
<dbReference type="GO" id="GO:0005886">
    <property type="term" value="C:plasma membrane"/>
    <property type="evidence" value="ECO:0007669"/>
    <property type="project" value="TreeGrafter"/>
</dbReference>
<dbReference type="EMBL" id="RQXV01000009">
    <property type="protein sequence ID" value="RRC98036.1"/>
    <property type="molecule type" value="Genomic_DNA"/>
</dbReference>